<evidence type="ECO:0000313" key="1">
    <source>
        <dbReference type="EMBL" id="KFM64684.1"/>
    </source>
</evidence>
<keyword evidence="2" id="KW-1185">Reference proteome</keyword>
<accession>A0A087THU5</accession>
<sequence length="37" mass="4369">MSNVPLSSHFLRTEILDAFILQYAFSFHNIKIYNLPQ</sequence>
<reference evidence="1 2" key="1">
    <citation type="submission" date="2013-11" db="EMBL/GenBank/DDBJ databases">
        <title>Genome sequencing of Stegodyphus mimosarum.</title>
        <authorList>
            <person name="Bechsgaard J."/>
        </authorList>
    </citation>
    <scope>NUCLEOTIDE SEQUENCE [LARGE SCALE GENOMIC DNA]</scope>
</reference>
<organism evidence="1 2">
    <name type="scientific">Stegodyphus mimosarum</name>
    <name type="common">African social velvet spider</name>
    <dbReference type="NCBI Taxonomy" id="407821"/>
    <lineage>
        <taxon>Eukaryota</taxon>
        <taxon>Metazoa</taxon>
        <taxon>Ecdysozoa</taxon>
        <taxon>Arthropoda</taxon>
        <taxon>Chelicerata</taxon>
        <taxon>Arachnida</taxon>
        <taxon>Araneae</taxon>
        <taxon>Araneomorphae</taxon>
        <taxon>Entelegynae</taxon>
        <taxon>Eresoidea</taxon>
        <taxon>Eresidae</taxon>
        <taxon>Stegodyphus</taxon>
    </lineage>
</organism>
<proteinExistence type="predicted"/>
<dbReference type="AlphaFoldDB" id="A0A087THU5"/>
<feature type="non-terminal residue" evidence="1">
    <location>
        <position position="37"/>
    </location>
</feature>
<dbReference type="Proteomes" id="UP000054359">
    <property type="component" value="Unassembled WGS sequence"/>
</dbReference>
<name>A0A087THU5_STEMI</name>
<gene>
    <name evidence="1" type="ORF">X975_08485</name>
</gene>
<evidence type="ECO:0000313" key="2">
    <source>
        <dbReference type="Proteomes" id="UP000054359"/>
    </source>
</evidence>
<dbReference type="EMBL" id="KK115290">
    <property type="protein sequence ID" value="KFM64684.1"/>
    <property type="molecule type" value="Genomic_DNA"/>
</dbReference>
<protein>
    <submittedName>
        <fullName evidence="1">Uncharacterized protein</fullName>
    </submittedName>
</protein>